<dbReference type="EMBL" id="JSAM01000013">
    <property type="protein sequence ID" value="KIA78577.1"/>
    <property type="molecule type" value="Genomic_DNA"/>
</dbReference>
<dbReference type="AlphaFoldDB" id="A0A0C1EBW2"/>
<accession>A0A0C1EBW2</accession>
<gene>
    <name evidence="2" type="ORF">DB43_DS00040</name>
</gene>
<organism evidence="2 3">
    <name type="scientific">Parachlamydia acanthamoebae</name>
    <dbReference type="NCBI Taxonomy" id="83552"/>
    <lineage>
        <taxon>Bacteria</taxon>
        <taxon>Pseudomonadati</taxon>
        <taxon>Chlamydiota</taxon>
        <taxon>Chlamydiia</taxon>
        <taxon>Parachlamydiales</taxon>
        <taxon>Parachlamydiaceae</taxon>
        <taxon>Parachlamydia</taxon>
    </lineage>
</organism>
<sequence length="327" mass="37482">MRILFRIFLFVSCISMHTSYAISPDKAVDVQSNLRILKLLPHLFYPLAVEPKIPDDFIAMSPKGKLNGYDWTYWGPKEVLEEYFKDPASLKVPILRVKLSENTVQTGPETFSENAEINNLKKKYPQRFKDFKHRWGMYPVWAFQTDAYDKMICMAWIGLNAHEGEGGWTLLVNLVYPEGPGHPDQNDLKLWDTFITQTKQLSEPEYFIAYGQNLQPGYTIMDDVGVKLTVTAEKRERDGKVQVVVIPSSSDVKFQYAKMEEVLLGSKWNHAAPLLKVYGSVSQDNPEFGKVVLDQVISVLLETVPEFSVDKDRTTDRKDLLIYQSQS</sequence>
<dbReference type="RefSeq" id="WP_013924529.1">
    <property type="nucleotide sequence ID" value="NZ_BAWW01000003.1"/>
</dbReference>
<evidence type="ECO:0000256" key="1">
    <source>
        <dbReference type="SAM" id="SignalP"/>
    </source>
</evidence>
<dbReference type="Proteomes" id="UP000031307">
    <property type="component" value="Unassembled WGS sequence"/>
</dbReference>
<feature type="signal peptide" evidence="1">
    <location>
        <begin position="1"/>
        <end position="21"/>
    </location>
</feature>
<proteinExistence type="predicted"/>
<evidence type="ECO:0000313" key="2">
    <source>
        <dbReference type="EMBL" id="KIA78577.1"/>
    </source>
</evidence>
<dbReference type="PATRIC" id="fig|83552.4.peg.177"/>
<evidence type="ECO:0000313" key="3">
    <source>
        <dbReference type="Proteomes" id="UP000031307"/>
    </source>
</evidence>
<keyword evidence="1" id="KW-0732">Signal</keyword>
<reference evidence="2 3" key="1">
    <citation type="journal article" date="2014" name="Mol. Biol. Evol.">
        <title>Massive expansion of Ubiquitination-related gene families within the Chlamydiae.</title>
        <authorList>
            <person name="Domman D."/>
            <person name="Collingro A."/>
            <person name="Lagkouvardos I."/>
            <person name="Gehre L."/>
            <person name="Weinmaier T."/>
            <person name="Rattei T."/>
            <person name="Subtil A."/>
            <person name="Horn M."/>
        </authorList>
    </citation>
    <scope>NUCLEOTIDE SEQUENCE [LARGE SCALE GENOMIC DNA]</scope>
    <source>
        <strain evidence="2 3">OEW1</strain>
    </source>
</reference>
<comment type="caution">
    <text evidence="2">The sequence shown here is derived from an EMBL/GenBank/DDBJ whole genome shotgun (WGS) entry which is preliminary data.</text>
</comment>
<name>A0A0C1EBW2_9BACT</name>
<protein>
    <submittedName>
        <fullName evidence="2">Uncharacterized protein</fullName>
    </submittedName>
</protein>
<feature type="chain" id="PRO_5002144078" evidence="1">
    <location>
        <begin position="22"/>
        <end position="327"/>
    </location>
</feature>